<sequence length="117" mass="14306">MKFLHYLLFIINITKVEVYFIQNQYKPICNNCKFFIPNKNECRKFKDVNIITGKYSYETAISVRNDEDKCGEYAFLFEKNNFKFITIPYYFLLENGKLIFILSYNFFPFILWYIFTK</sequence>
<keyword evidence="1" id="KW-0472">Membrane</keyword>
<name>A0A6C0AS69_9ZZZZ</name>
<protein>
    <submittedName>
        <fullName evidence="2">Uncharacterized protein</fullName>
    </submittedName>
</protein>
<accession>A0A6C0AS69</accession>
<keyword evidence="1" id="KW-1133">Transmembrane helix</keyword>
<evidence type="ECO:0000256" key="1">
    <source>
        <dbReference type="SAM" id="Phobius"/>
    </source>
</evidence>
<dbReference type="AlphaFoldDB" id="A0A6C0AS69"/>
<reference evidence="2" key="1">
    <citation type="journal article" date="2020" name="Nature">
        <title>Giant virus diversity and host interactions through global metagenomics.</title>
        <authorList>
            <person name="Schulz F."/>
            <person name="Roux S."/>
            <person name="Paez-Espino D."/>
            <person name="Jungbluth S."/>
            <person name="Walsh D.A."/>
            <person name="Denef V.J."/>
            <person name="McMahon K.D."/>
            <person name="Konstantinidis K.T."/>
            <person name="Eloe-Fadrosh E.A."/>
            <person name="Kyrpides N.C."/>
            <person name="Woyke T."/>
        </authorList>
    </citation>
    <scope>NUCLEOTIDE SEQUENCE</scope>
    <source>
        <strain evidence="2">GVMAG-S-1101165-79</strain>
    </source>
</reference>
<organism evidence="2">
    <name type="scientific">viral metagenome</name>
    <dbReference type="NCBI Taxonomy" id="1070528"/>
    <lineage>
        <taxon>unclassified sequences</taxon>
        <taxon>metagenomes</taxon>
        <taxon>organismal metagenomes</taxon>
    </lineage>
</organism>
<proteinExistence type="predicted"/>
<dbReference type="EMBL" id="MN740762">
    <property type="protein sequence ID" value="QHS82115.1"/>
    <property type="molecule type" value="Genomic_DNA"/>
</dbReference>
<feature type="transmembrane region" description="Helical" evidence="1">
    <location>
        <begin position="98"/>
        <end position="115"/>
    </location>
</feature>
<evidence type="ECO:0000313" key="2">
    <source>
        <dbReference type="EMBL" id="QHS82115.1"/>
    </source>
</evidence>
<keyword evidence="1" id="KW-0812">Transmembrane</keyword>